<evidence type="ECO:0000256" key="2">
    <source>
        <dbReference type="RuleBase" id="RU000461"/>
    </source>
</evidence>
<dbReference type="GO" id="GO:0016705">
    <property type="term" value="F:oxidoreductase activity, acting on paired donors, with incorporation or reduction of molecular oxygen"/>
    <property type="evidence" value="ECO:0007669"/>
    <property type="project" value="InterPro"/>
</dbReference>
<dbReference type="InterPro" id="IPR036396">
    <property type="entry name" value="Cyt_P450_sf"/>
</dbReference>
<dbReference type="PANTHER" id="PTHR46696">
    <property type="entry name" value="P450, PUTATIVE (EUROFUNG)-RELATED"/>
    <property type="match status" value="1"/>
</dbReference>
<dbReference type="GO" id="GO:0020037">
    <property type="term" value="F:heme binding"/>
    <property type="evidence" value="ECO:0007669"/>
    <property type="project" value="InterPro"/>
</dbReference>
<dbReference type="Pfam" id="PF00067">
    <property type="entry name" value="p450"/>
    <property type="match status" value="1"/>
</dbReference>
<comment type="similarity">
    <text evidence="1 2">Belongs to the cytochrome P450 family.</text>
</comment>
<keyword evidence="2" id="KW-0349">Heme</keyword>
<keyword evidence="2" id="KW-0479">Metal-binding</keyword>
<dbReference type="InterPro" id="IPR001128">
    <property type="entry name" value="Cyt_P450"/>
</dbReference>
<dbReference type="AlphaFoldDB" id="A0A6I3MBC9"/>
<keyword evidence="2" id="KW-0560">Oxidoreductase</keyword>
<proteinExistence type="inferred from homology"/>
<dbReference type="InterPro" id="IPR002397">
    <property type="entry name" value="Cyt_P450_B"/>
</dbReference>
<sequence length="404" mass="44536">MTITPSPVTPTSIDPASITLADLERDPYAMYAALRASAPVAHLPALGEWLVTRWDDCVAIGGRHDDLVPGHEIDDEFFGSPNVLRIEGDEHRALRAGIDARLRPRVVNSYIEDAARPVVIEFLERIRPNGEADLTSELFERISVRVVGDQLGLADIDDTTLVRWFHTLSDGHTNADGDEERAAAASASLREIDRFLRDRVERLRREPDHSIIAHMLHGGIPDGVEPRGYDDVIASIRVIILGGFQEPGNAVANTFLGLFSRPEQLTALAADPERLAGPALQEGLRWIAPIGTVARTARNDITHGAMRIPAGARIQLAVASANRDESRYEDADRYDLDRMMHPNATFGYGEHYCAGHFLARGIGRIAIEETVRRLPGLRPHPERAPEVLGFVFRGAKHLPAVWDA</sequence>
<dbReference type="InterPro" id="IPR017972">
    <property type="entry name" value="Cyt_P450_CS"/>
</dbReference>
<accession>A0A6I3MBC9</accession>
<keyword evidence="2" id="KW-0408">Iron</keyword>
<dbReference type="OrthoDB" id="502624at2"/>
<keyword evidence="2" id="KW-0503">Monooxygenase</keyword>
<reference evidence="3 4" key="1">
    <citation type="submission" date="2019-11" db="EMBL/GenBank/DDBJ databases">
        <title>Agromyces kandeliae sp. nov., isolated from mangrove soil.</title>
        <authorList>
            <person name="Wang R."/>
        </authorList>
    </citation>
    <scope>NUCLEOTIDE SEQUENCE [LARGE SCALE GENOMIC DNA]</scope>
    <source>
        <strain evidence="3 4">JCM 11433</strain>
    </source>
</reference>
<dbReference type="GO" id="GO:0004497">
    <property type="term" value="F:monooxygenase activity"/>
    <property type="evidence" value="ECO:0007669"/>
    <property type="project" value="UniProtKB-KW"/>
</dbReference>
<dbReference type="PRINTS" id="PR00359">
    <property type="entry name" value="BP450"/>
</dbReference>
<evidence type="ECO:0000313" key="4">
    <source>
        <dbReference type="Proteomes" id="UP000433071"/>
    </source>
</evidence>
<dbReference type="RefSeq" id="WP_155052494.1">
    <property type="nucleotide sequence ID" value="NZ_BAAAIB010000011.1"/>
</dbReference>
<dbReference type="Proteomes" id="UP000433071">
    <property type="component" value="Unassembled WGS sequence"/>
</dbReference>
<dbReference type="Gene3D" id="1.10.630.10">
    <property type="entry name" value="Cytochrome P450"/>
    <property type="match status" value="1"/>
</dbReference>
<name>A0A6I3MBC9_9MICO</name>
<evidence type="ECO:0000313" key="3">
    <source>
        <dbReference type="EMBL" id="MTH69442.1"/>
    </source>
</evidence>
<gene>
    <name evidence="3" type="ORF">GJ743_13795</name>
</gene>
<dbReference type="EMBL" id="WMLB01000031">
    <property type="protein sequence ID" value="MTH69442.1"/>
    <property type="molecule type" value="Genomic_DNA"/>
</dbReference>
<dbReference type="GO" id="GO:0005506">
    <property type="term" value="F:iron ion binding"/>
    <property type="evidence" value="ECO:0007669"/>
    <property type="project" value="InterPro"/>
</dbReference>
<dbReference type="PROSITE" id="PS00086">
    <property type="entry name" value="CYTOCHROME_P450"/>
    <property type="match status" value="1"/>
</dbReference>
<evidence type="ECO:0000256" key="1">
    <source>
        <dbReference type="ARBA" id="ARBA00010617"/>
    </source>
</evidence>
<comment type="caution">
    <text evidence="3">The sequence shown here is derived from an EMBL/GenBank/DDBJ whole genome shotgun (WGS) entry which is preliminary data.</text>
</comment>
<dbReference type="PANTHER" id="PTHR46696:SF1">
    <property type="entry name" value="CYTOCHROME P450 YJIB-RELATED"/>
    <property type="match status" value="1"/>
</dbReference>
<dbReference type="SUPFAM" id="SSF48264">
    <property type="entry name" value="Cytochrome P450"/>
    <property type="match status" value="1"/>
</dbReference>
<keyword evidence="4" id="KW-1185">Reference proteome</keyword>
<protein>
    <submittedName>
        <fullName evidence="3">Cytochrome P450</fullName>
    </submittedName>
</protein>
<organism evidence="3 4">
    <name type="scientific">Agromyces bracchium</name>
    <dbReference type="NCBI Taxonomy" id="88376"/>
    <lineage>
        <taxon>Bacteria</taxon>
        <taxon>Bacillati</taxon>
        <taxon>Actinomycetota</taxon>
        <taxon>Actinomycetes</taxon>
        <taxon>Micrococcales</taxon>
        <taxon>Microbacteriaceae</taxon>
        <taxon>Agromyces</taxon>
    </lineage>
</organism>